<dbReference type="EMBL" id="JACHIW010000001">
    <property type="protein sequence ID" value="MBB5155074.1"/>
    <property type="molecule type" value="Genomic_DNA"/>
</dbReference>
<feature type="signal peptide" evidence="2">
    <location>
        <begin position="1"/>
        <end position="25"/>
    </location>
</feature>
<keyword evidence="2" id="KW-0732">Signal</keyword>
<keyword evidence="1" id="KW-0812">Transmembrane</keyword>
<dbReference type="AlphaFoldDB" id="A0A840Q3I3"/>
<gene>
    <name evidence="3" type="ORF">BJ970_002608</name>
</gene>
<organism evidence="3 4">
    <name type="scientific">Saccharopolyspora phatthalungensis</name>
    <dbReference type="NCBI Taxonomy" id="664693"/>
    <lineage>
        <taxon>Bacteria</taxon>
        <taxon>Bacillati</taxon>
        <taxon>Actinomycetota</taxon>
        <taxon>Actinomycetes</taxon>
        <taxon>Pseudonocardiales</taxon>
        <taxon>Pseudonocardiaceae</taxon>
        <taxon>Saccharopolyspora</taxon>
    </lineage>
</organism>
<sequence>MWRTGRVLAGLAIGLFLLFTPPALADEAAPPVASVTVQAQDPGQPPAHRPVDERQRLAIGTTGVVLIGLVLLSRKLRKKPVFFVKWKK</sequence>
<keyword evidence="1" id="KW-1133">Transmembrane helix</keyword>
<accession>A0A840Q3I3</accession>
<feature type="chain" id="PRO_5032541595" description="Gram-positive cocci surface proteins LPxTG domain-containing protein" evidence="2">
    <location>
        <begin position="26"/>
        <end position="88"/>
    </location>
</feature>
<protein>
    <recommendedName>
        <fullName evidence="5">Gram-positive cocci surface proteins LPxTG domain-containing protein</fullName>
    </recommendedName>
</protein>
<dbReference type="Proteomes" id="UP000584374">
    <property type="component" value="Unassembled WGS sequence"/>
</dbReference>
<keyword evidence="4" id="KW-1185">Reference proteome</keyword>
<feature type="transmembrane region" description="Helical" evidence="1">
    <location>
        <begin position="55"/>
        <end position="72"/>
    </location>
</feature>
<evidence type="ECO:0000313" key="3">
    <source>
        <dbReference type="EMBL" id="MBB5155074.1"/>
    </source>
</evidence>
<evidence type="ECO:0008006" key="5">
    <source>
        <dbReference type="Google" id="ProtNLM"/>
    </source>
</evidence>
<keyword evidence="1" id="KW-0472">Membrane</keyword>
<evidence type="ECO:0000256" key="1">
    <source>
        <dbReference type="SAM" id="Phobius"/>
    </source>
</evidence>
<dbReference type="RefSeq" id="WP_184726482.1">
    <property type="nucleotide sequence ID" value="NZ_JACHIW010000001.1"/>
</dbReference>
<proteinExistence type="predicted"/>
<reference evidence="3 4" key="1">
    <citation type="submission" date="2020-08" db="EMBL/GenBank/DDBJ databases">
        <title>Sequencing the genomes of 1000 actinobacteria strains.</title>
        <authorList>
            <person name="Klenk H.-P."/>
        </authorList>
    </citation>
    <scope>NUCLEOTIDE SEQUENCE [LARGE SCALE GENOMIC DNA]</scope>
    <source>
        <strain evidence="3 4">DSM 45584</strain>
    </source>
</reference>
<evidence type="ECO:0000313" key="4">
    <source>
        <dbReference type="Proteomes" id="UP000584374"/>
    </source>
</evidence>
<comment type="caution">
    <text evidence="3">The sequence shown here is derived from an EMBL/GenBank/DDBJ whole genome shotgun (WGS) entry which is preliminary data.</text>
</comment>
<evidence type="ECO:0000256" key="2">
    <source>
        <dbReference type="SAM" id="SignalP"/>
    </source>
</evidence>
<name>A0A840Q3I3_9PSEU</name>